<dbReference type="InterPro" id="IPR045584">
    <property type="entry name" value="Pilin-like"/>
</dbReference>
<accession>A0A2P7MZL6</accession>
<dbReference type="GO" id="GO:0015627">
    <property type="term" value="C:type II protein secretion system complex"/>
    <property type="evidence" value="ECO:0007669"/>
    <property type="project" value="InterPro"/>
</dbReference>
<dbReference type="Pfam" id="PF12019">
    <property type="entry name" value="GspH"/>
    <property type="match status" value="1"/>
</dbReference>
<dbReference type="RefSeq" id="WP_106502144.1">
    <property type="nucleotide sequence ID" value="NZ_PXXO01000003.1"/>
</dbReference>
<reference evidence="9 10" key="1">
    <citation type="journal article" date="2018" name="Environ. Microbiol.">
        <title>Ecological and genomic features of two widespread freshwater picocyanobacteria.</title>
        <authorList>
            <person name="Cabello-Yeves P.J."/>
            <person name="Picazo A."/>
            <person name="Camacho A."/>
            <person name="Callieri C."/>
            <person name="Rosselli R."/>
            <person name="Roda-Garcia J.J."/>
            <person name="Coutinho F.H."/>
            <person name="Rodriguez-Valera F."/>
        </authorList>
    </citation>
    <scope>NUCLEOTIDE SEQUENCE [LARGE SCALE GENOMIC DNA]</scope>
    <source>
        <strain evidence="9 10">Tous</strain>
    </source>
</reference>
<comment type="caution">
    <text evidence="9">The sequence shown here is derived from an EMBL/GenBank/DDBJ whole genome shotgun (WGS) entry which is preliminary data.</text>
</comment>
<dbReference type="GO" id="GO:0005886">
    <property type="term" value="C:plasma membrane"/>
    <property type="evidence" value="ECO:0007669"/>
    <property type="project" value="UniProtKB-SubCell"/>
</dbReference>
<dbReference type="InterPro" id="IPR012902">
    <property type="entry name" value="N_methyl_site"/>
</dbReference>
<keyword evidence="2" id="KW-1003">Cell membrane</keyword>
<evidence type="ECO:0000256" key="2">
    <source>
        <dbReference type="ARBA" id="ARBA00022475"/>
    </source>
</evidence>
<evidence type="ECO:0000313" key="9">
    <source>
        <dbReference type="EMBL" id="PSJ06637.1"/>
    </source>
</evidence>
<evidence type="ECO:0000256" key="7">
    <source>
        <dbReference type="ARBA" id="ARBA00023136"/>
    </source>
</evidence>
<name>A0A2P7MZL6_9CYAN</name>
<keyword evidence="6" id="KW-1133">Transmembrane helix</keyword>
<keyword evidence="3" id="KW-0488">Methylation</keyword>
<dbReference type="Pfam" id="PF07963">
    <property type="entry name" value="N_methyl"/>
    <property type="match status" value="1"/>
</dbReference>
<evidence type="ECO:0000313" key="10">
    <source>
        <dbReference type="Proteomes" id="UP000243002"/>
    </source>
</evidence>
<sequence length="166" mass="17184">MQRPDSGFSLPELLVTVSVLGLLASLAIDGGQRSLARMRVETTSRRLGWGLEQARRQAQSLGQPCALELGPSGWRQPSGGSLPGCGVADVELEPNVAIGSNLPGALRFSSNGLVLDGGTVVISAAGTELRRCLVMSLPLGVVRLGRYEGGQGDSPSSSACRAEEAL</sequence>
<feature type="domain" description="General secretion pathway GspH" evidence="8">
    <location>
        <begin position="45"/>
        <end position="136"/>
    </location>
</feature>
<proteinExistence type="predicted"/>
<dbReference type="OrthoDB" id="558506at2"/>
<dbReference type="Proteomes" id="UP000243002">
    <property type="component" value="Unassembled WGS sequence"/>
</dbReference>
<dbReference type="PROSITE" id="PS00409">
    <property type="entry name" value="PROKAR_NTER_METHYL"/>
    <property type="match status" value="1"/>
</dbReference>
<evidence type="ECO:0000256" key="4">
    <source>
        <dbReference type="ARBA" id="ARBA00022519"/>
    </source>
</evidence>
<evidence type="ECO:0000256" key="1">
    <source>
        <dbReference type="ARBA" id="ARBA00004377"/>
    </source>
</evidence>
<protein>
    <submittedName>
        <fullName evidence="9">Prepilin-type cleavage/methylation domain-containing protein</fullName>
    </submittedName>
</protein>
<evidence type="ECO:0000256" key="5">
    <source>
        <dbReference type="ARBA" id="ARBA00022692"/>
    </source>
</evidence>
<keyword evidence="5" id="KW-0812">Transmembrane</keyword>
<comment type="subcellular location">
    <subcellularLocation>
        <location evidence="1">Cell inner membrane</location>
        <topology evidence="1">Single-pass membrane protein</topology>
    </subcellularLocation>
</comment>
<keyword evidence="4" id="KW-0997">Cell inner membrane</keyword>
<gene>
    <name evidence="9" type="ORF">C7K55_04110</name>
</gene>
<keyword evidence="10" id="KW-1185">Reference proteome</keyword>
<dbReference type="InterPro" id="IPR022346">
    <property type="entry name" value="T2SS_GspH"/>
</dbReference>
<keyword evidence="7" id="KW-0472">Membrane</keyword>
<evidence type="ECO:0000256" key="6">
    <source>
        <dbReference type="ARBA" id="ARBA00022989"/>
    </source>
</evidence>
<dbReference type="GO" id="GO:0015628">
    <property type="term" value="P:protein secretion by the type II secretion system"/>
    <property type="evidence" value="ECO:0007669"/>
    <property type="project" value="InterPro"/>
</dbReference>
<dbReference type="EMBL" id="PXXO01000003">
    <property type="protein sequence ID" value="PSJ06637.1"/>
    <property type="molecule type" value="Genomic_DNA"/>
</dbReference>
<dbReference type="NCBIfam" id="TIGR02532">
    <property type="entry name" value="IV_pilin_GFxxxE"/>
    <property type="match status" value="1"/>
</dbReference>
<dbReference type="AlphaFoldDB" id="A0A2P7MZL6"/>
<evidence type="ECO:0000259" key="8">
    <source>
        <dbReference type="Pfam" id="PF12019"/>
    </source>
</evidence>
<evidence type="ECO:0000256" key="3">
    <source>
        <dbReference type="ARBA" id="ARBA00022481"/>
    </source>
</evidence>
<dbReference type="SUPFAM" id="SSF54523">
    <property type="entry name" value="Pili subunits"/>
    <property type="match status" value="1"/>
</dbReference>
<organism evidence="9 10">
    <name type="scientific">Cyanobium usitatum str. Tous</name>
    <dbReference type="NCBI Taxonomy" id="2116684"/>
    <lineage>
        <taxon>Bacteria</taxon>
        <taxon>Bacillati</taxon>
        <taxon>Cyanobacteriota</taxon>
        <taxon>Cyanophyceae</taxon>
        <taxon>Synechococcales</taxon>
        <taxon>Prochlorococcaceae</taxon>
        <taxon>Cyanobium</taxon>
    </lineage>
</organism>